<reference evidence="1" key="1">
    <citation type="submission" date="2019-02" db="EMBL/GenBank/DDBJ databases">
        <authorList>
            <person name="Gruber-Vodicka R. H."/>
            <person name="Seah K. B. B."/>
        </authorList>
    </citation>
    <scope>NUCLEOTIDE SEQUENCE</scope>
    <source>
        <strain evidence="1">BECK_BY7</strain>
    </source>
</reference>
<evidence type="ECO:0000313" key="1">
    <source>
        <dbReference type="EMBL" id="VFK12610.1"/>
    </source>
</evidence>
<sequence>MLYRFEHKLRQELTLAFIFWVLCPADFDSDRQNGAAFRGASKYASKVIAVVEFP</sequence>
<protein>
    <submittedName>
        <fullName evidence="1">Uncharacterized protein</fullName>
    </submittedName>
</protein>
<gene>
    <name evidence="1" type="ORF">BECKLFY1418C_GA0070996_100118</name>
</gene>
<name>A0A450W6B3_9GAMM</name>
<proteinExistence type="predicted"/>
<dbReference type="EMBL" id="CAADFN010000001">
    <property type="protein sequence ID" value="VFK12610.1"/>
    <property type="molecule type" value="Genomic_DNA"/>
</dbReference>
<organism evidence="1">
    <name type="scientific">Candidatus Kentrum sp. LFY</name>
    <dbReference type="NCBI Taxonomy" id="2126342"/>
    <lineage>
        <taxon>Bacteria</taxon>
        <taxon>Pseudomonadati</taxon>
        <taxon>Pseudomonadota</taxon>
        <taxon>Gammaproteobacteria</taxon>
        <taxon>Candidatus Kentrum</taxon>
    </lineage>
</organism>
<dbReference type="AlphaFoldDB" id="A0A450W6B3"/>
<accession>A0A450W6B3</accession>